<feature type="region of interest" description="Disordered" evidence="1">
    <location>
        <begin position="462"/>
        <end position="499"/>
    </location>
</feature>
<feature type="transmembrane region" description="Helical" evidence="2">
    <location>
        <begin position="997"/>
        <end position="1016"/>
    </location>
</feature>
<dbReference type="Proteomes" id="UP000001058">
    <property type="component" value="Unassembled WGS sequence"/>
</dbReference>
<reference evidence="3 4" key="1">
    <citation type="journal article" date="2010" name="Science">
        <title>Genomic analysis of organismal complexity in the multicellular green alga Volvox carteri.</title>
        <authorList>
            <person name="Prochnik S.E."/>
            <person name="Umen J."/>
            <person name="Nedelcu A.M."/>
            <person name="Hallmann A."/>
            <person name="Miller S.M."/>
            <person name="Nishii I."/>
            <person name="Ferris P."/>
            <person name="Kuo A."/>
            <person name="Mitros T."/>
            <person name="Fritz-Laylin L.K."/>
            <person name="Hellsten U."/>
            <person name="Chapman J."/>
            <person name="Simakov O."/>
            <person name="Rensing S.A."/>
            <person name="Terry A."/>
            <person name="Pangilinan J."/>
            <person name="Kapitonov V."/>
            <person name="Jurka J."/>
            <person name="Salamov A."/>
            <person name="Shapiro H."/>
            <person name="Schmutz J."/>
            <person name="Grimwood J."/>
            <person name="Lindquist E."/>
            <person name="Lucas S."/>
            <person name="Grigoriev I.V."/>
            <person name="Schmitt R."/>
            <person name="Kirk D."/>
            <person name="Rokhsar D.S."/>
        </authorList>
    </citation>
    <scope>NUCLEOTIDE SEQUENCE [LARGE SCALE GENOMIC DNA]</scope>
    <source>
        <strain evidence="4">f. Nagariensis / Eve</strain>
    </source>
</reference>
<name>D8THD9_VOLCA</name>
<evidence type="ECO:0000256" key="1">
    <source>
        <dbReference type="SAM" id="MobiDB-lite"/>
    </source>
</evidence>
<dbReference type="KEGG" id="vcn:VOLCADRAFT_120165"/>
<feature type="compositionally biased region" description="Low complexity" evidence="1">
    <location>
        <begin position="1223"/>
        <end position="1237"/>
    </location>
</feature>
<evidence type="ECO:0000256" key="2">
    <source>
        <dbReference type="SAM" id="Phobius"/>
    </source>
</evidence>
<evidence type="ECO:0000313" key="3">
    <source>
        <dbReference type="EMBL" id="EFJ52694.1"/>
    </source>
</evidence>
<feature type="transmembrane region" description="Helical" evidence="2">
    <location>
        <begin position="964"/>
        <end position="985"/>
    </location>
</feature>
<sequence length="1254" mass="130261">MFSVYCAVSDRLFNNLVILRQPWTHAEALLQPVPFSSWLPLLALAACCCFVPLSVVAFSVALGSGTVTKAIWCMVAGGAGLAMALQAAALLHRLKATPGNDHARQQQPQSGAEHEGHSARWARAAGGLSIAGQGTQQQRQQNQSRQEGQRRVPRETLAGRRQHNVQCQSLDPPTGILGSGTGSSYVGSWGGSRLALNNEGRSQPVMESAAAMEGPSLPSPLRHSSSSARPSCATPSASSSAVALTEALRLVQEHRLMSYSCAAQSAHVQLHVAGVQPGELSPGWRKELERQFAGQGWCLLSTAVRRSTCISVTLASLQGDHHTAAHADAGAEVAAEQAADGAIVWEAGTGALPAARVGLTEPSLLATPEELLAGLKISRQEIGPGFSFTVQVITDDGRRHRARYVCQADGSWLKEPLGDGGSRPAALAPGVMAKGTAGAAMAAKAPQLPPCSQQHAQDLHRHGIDDLGGPINSKQRSPTAPGASNAPGSSNSSGDAGAVGTDVVTQADLGFDARGASKEWVIWTPYVVLGTLELGNTIGAAASTCDGDGSGGGLIASSFRAQRYDTHVRADAVTSSSPLHGSAGAGAVEPGACGDCGNEVTTGDPWGDCDVVFRAQSLGVPCKELKVCQVLTHQSVAGAMTRWSQEPEFRMESGSGPGSYKRGNAAGGRSRIWALTVWDESVPAEAGPTTVALPQQQGPGRIGGGDRHAGAAPPFLVDLTAWHGQELLMARIVLLVPQTQPSVCSAVGGGHGCDGGDGDVTSGRRWTRQLEELLSLQPPNVAQHITVDLGLFLSDALEGIPRAERLSVPSAPAPEAKGKAHVGLAPAAAAAAAAASSVEAGCGAHTASVIAVAATAVHGGGGSRVGCQLVLLLDLGTGLLSLVLRHGCCTLAELIWASLERLGFGAEEVLLHCAGYSQGSWPLLHAAAASGEPRVADLVLSWYAAASLPEPWLQPMRIPGSPAVLTPLALAVATSPSGALLSYILRNHPQALVAWRVRMNGASGRSMAVAAGLWAVVLEADVRTAVAPAATALAAALLGSFQATCPMAAAAAAAAAAASSPIAAWSWLHASRLAGRCVAGRLWWTVLEAVLAAVMASPLGLRWHWLCCAAAAAMRCIYQGGEGSLLPPSEMSAYGPQMTLAYVLFVLVTSCCYQAPCGLNVFLRLAEAVTGSRLLYKYGATSRRQRAVVQAIWMQALGWAVGAVLRSRARVVLRRQQQLHQHMQQLQQKDSQSSQQEQQERNNVGTAPKTEDRY</sequence>
<feature type="transmembrane region" description="Helical" evidence="2">
    <location>
        <begin position="1073"/>
        <end position="1096"/>
    </location>
</feature>
<evidence type="ECO:0000313" key="4">
    <source>
        <dbReference type="Proteomes" id="UP000001058"/>
    </source>
</evidence>
<feature type="transmembrane region" description="Helical" evidence="2">
    <location>
        <begin position="70"/>
        <end position="91"/>
    </location>
</feature>
<feature type="region of interest" description="Disordered" evidence="1">
    <location>
        <begin position="99"/>
        <end position="119"/>
    </location>
</feature>
<feature type="region of interest" description="Disordered" evidence="1">
    <location>
        <begin position="1223"/>
        <end position="1254"/>
    </location>
</feature>
<feature type="compositionally biased region" description="Low complexity" evidence="1">
    <location>
        <begin position="480"/>
        <end position="499"/>
    </location>
</feature>
<feature type="compositionally biased region" description="Low complexity" evidence="1">
    <location>
        <begin position="132"/>
        <end position="146"/>
    </location>
</feature>
<feature type="region of interest" description="Disordered" evidence="1">
    <location>
        <begin position="206"/>
        <end position="238"/>
    </location>
</feature>
<gene>
    <name evidence="3" type="ORF">VOLCADRAFT_120165</name>
</gene>
<dbReference type="GeneID" id="9621693"/>
<dbReference type="RefSeq" id="XP_002945699.1">
    <property type="nucleotide sequence ID" value="XM_002945653.1"/>
</dbReference>
<accession>D8THD9</accession>
<feature type="region of interest" description="Disordered" evidence="1">
    <location>
        <begin position="131"/>
        <end position="182"/>
    </location>
</feature>
<protein>
    <submittedName>
        <fullName evidence="3">Uncharacterized protein</fullName>
    </submittedName>
</protein>
<feature type="transmembrane region" description="Helical" evidence="2">
    <location>
        <begin position="38"/>
        <end position="63"/>
    </location>
</feature>
<feature type="compositionally biased region" description="Basic and acidic residues" evidence="1">
    <location>
        <begin position="147"/>
        <end position="158"/>
    </location>
</feature>
<keyword evidence="2" id="KW-0472">Membrane</keyword>
<proteinExistence type="predicted"/>
<dbReference type="AlphaFoldDB" id="D8THD9"/>
<dbReference type="EMBL" id="GL378323">
    <property type="protein sequence ID" value="EFJ52694.1"/>
    <property type="molecule type" value="Genomic_DNA"/>
</dbReference>
<feature type="compositionally biased region" description="Low complexity" evidence="1">
    <location>
        <begin position="215"/>
        <end position="238"/>
    </location>
</feature>
<keyword evidence="2" id="KW-0812">Transmembrane</keyword>
<dbReference type="OrthoDB" id="538627at2759"/>
<keyword evidence="2" id="KW-1133">Transmembrane helix</keyword>
<dbReference type="InParanoid" id="D8THD9"/>
<organism evidence="4">
    <name type="scientific">Volvox carteri f. nagariensis</name>
    <dbReference type="NCBI Taxonomy" id="3068"/>
    <lineage>
        <taxon>Eukaryota</taxon>
        <taxon>Viridiplantae</taxon>
        <taxon>Chlorophyta</taxon>
        <taxon>core chlorophytes</taxon>
        <taxon>Chlorophyceae</taxon>
        <taxon>CS clade</taxon>
        <taxon>Chlamydomonadales</taxon>
        <taxon>Volvocaceae</taxon>
        <taxon>Volvox</taxon>
    </lineage>
</organism>
<keyword evidence="4" id="KW-1185">Reference proteome</keyword>
<feature type="transmembrane region" description="Helical" evidence="2">
    <location>
        <begin position="1141"/>
        <end position="1166"/>
    </location>
</feature>
<feature type="transmembrane region" description="Helical" evidence="2">
    <location>
        <begin position="1048"/>
        <end position="1067"/>
    </location>
</feature>